<dbReference type="CDD" id="cd11692">
    <property type="entry name" value="HRI1_N_like"/>
    <property type="match status" value="1"/>
</dbReference>
<evidence type="ECO:0000256" key="3">
    <source>
        <dbReference type="ARBA" id="ARBA00005229"/>
    </source>
</evidence>
<comment type="similarity">
    <text evidence="3">Belongs to the HRI1 family.</text>
</comment>
<dbReference type="InterPro" id="IPR038744">
    <property type="entry name" value="Hri1_N"/>
</dbReference>
<name>A0A8E2ESF3_9PEZI</name>
<dbReference type="InterPro" id="IPR031818">
    <property type="entry name" value="Hri1"/>
</dbReference>
<dbReference type="AlphaFoldDB" id="A0A8E2ESF3"/>
<evidence type="ECO:0000256" key="2">
    <source>
        <dbReference type="ARBA" id="ARBA00004496"/>
    </source>
</evidence>
<dbReference type="GO" id="GO:0005737">
    <property type="term" value="C:cytoplasm"/>
    <property type="evidence" value="ECO:0007669"/>
    <property type="project" value="UniProtKB-SubCell"/>
</dbReference>
<accession>A0A8E2ESF3</accession>
<evidence type="ECO:0000256" key="5">
    <source>
        <dbReference type="ARBA" id="ARBA00022490"/>
    </source>
</evidence>
<dbReference type="InterPro" id="IPR043047">
    <property type="entry name" value="Hri1_N_sf"/>
</dbReference>
<sequence length="258" mass="28862">MPREPNISVRDYIYWKGSYATEPTFTLVLTSPGSKYLDIRILKPTSDTEPVLPNEGGPMSRLDWAFAGTTRSATVPTSAYGPQLTHVTHSSWEHWVDSRVGWGAAPAADEGDMYPQTDGRTLELGSMVNPATGLLTSYEEMWRDVEAVVTGADRAKYCVVITIDDPEHRARGMVVRVGQWCQGLLKIGDETTVERWEYVVRETKEGEVGDGDWTRCVRLGQRFLPCAVAFKAEDVAPGNVVKHGDMVWVVQEKYEWMS</sequence>
<evidence type="ECO:0000256" key="1">
    <source>
        <dbReference type="ARBA" id="ARBA00004123"/>
    </source>
</evidence>
<evidence type="ECO:0000256" key="4">
    <source>
        <dbReference type="ARBA" id="ARBA00017063"/>
    </source>
</evidence>
<evidence type="ECO:0000256" key="6">
    <source>
        <dbReference type="ARBA" id="ARBA00023242"/>
    </source>
</evidence>
<keyword evidence="8" id="KW-1185">Reference proteome</keyword>
<dbReference type="OrthoDB" id="4045395at2759"/>
<gene>
    <name evidence="7" type="ORF">AOQ84DRAFT_137059</name>
</gene>
<comment type="subcellular location">
    <subcellularLocation>
        <location evidence="2">Cytoplasm</location>
    </subcellularLocation>
    <subcellularLocation>
        <location evidence="1">Nucleus</location>
    </subcellularLocation>
</comment>
<dbReference type="GO" id="GO:0005634">
    <property type="term" value="C:nucleus"/>
    <property type="evidence" value="ECO:0007669"/>
    <property type="project" value="UniProtKB-SubCell"/>
</dbReference>
<dbReference type="Pfam" id="PF16815">
    <property type="entry name" value="HRI1"/>
    <property type="match status" value="1"/>
</dbReference>
<dbReference type="CDD" id="cd11693">
    <property type="entry name" value="HRI1_C_like"/>
    <property type="match status" value="1"/>
</dbReference>
<proteinExistence type="inferred from homology"/>
<dbReference type="Gene3D" id="2.40.128.310">
    <property type="entry name" value="Protein HRI1, C-terminal domain"/>
    <property type="match status" value="1"/>
</dbReference>
<evidence type="ECO:0000313" key="8">
    <source>
        <dbReference type="Proteomes" id="UP000250140"/>
    </source>
</evidence>
<protein>
    <recommendedName>
        <fullName evidence="4">Protein HRI1</fullName>
    </recommendedName>
</protein>
<dbReference type="EMBL" id="KV750671">
    <property type="protein sequence ID" value="OCL03833.1"/>
    <property type="molecule type" value="Genomic_DNA"/>
</dbReference>
<reference evidence="7 8" key="1">
    <citation type="journal article" date="2016" name="Nat. Commun.">
        <title>Ectomycorrhizal ecology is imprinted in the genome of the dominant symbiotic fungus Cenococcum geophilum.</title>
        <authorList>
            <consortium name="DOE Joint Genome Institute"/>
            <person name="Peter M."/>
            <person name="Kohler A."/>
            <person name="Ohm R.A."/>
            <person name="Kuo A."/>
            <person name="Krutzmann J."/>
            <person name="Morin E."/>
            <person name="Arend M."/>
            <person name="Barry K.W."/>
            <person name="Binder M."/>
            <person name="Choi C."/>
            <person name="Clum A."/>
            <person name="Copeland A."/>
            <person name="Grisel N."/>
            <person name="Haridas S."/>
            <person name="Kipfer T."/>
            <person name="LaButti K."/>
            <person name="Lindquist E."/>
            <person name="Lipzen A."/>
            <person name="Maire R."/>
            <person name="Meier B."/>
            <person name="Mihaltcheva S."/>
            <person name="Molinier V."/>
            <person name="Murat C."/>
            <person name="Poggeler S."/>
            <person name="Quandt C.A."/>
            <person name="Sperisen C."/>
            <person name="Tritt A."/>
            <person name="Tisserant E."/>
            <person name="Crous P.W."/>
            <person name="Henrissat B."/>
            <person name="Nehls U."/>
            <person name="Egli S."/>
            <person name="Spatafora J.W."/>
            <person name="Grigoriev I.V."/>
            <person name="Martin F.M."/>
        </authorList>
    </citation>
    <scope>NUCLEOTIDE SEQUENCE [LARGE SCALE GENOMIC DNA]</scope>
    <source>
        <strain evidence="7 8">CBS 207.34</strain>
    </source>
</reference>
<evidence type="ECO:0000313" key="7">
    <source>
        <dbReference type="EMBL" id="OCL03833.1"/>
    </source>
</evidence>
<keyword evidence="6" id="KW-0539">Nucleus</keyword>
<dbReference type="Proteomes" id="UP000250140">
    <property type="component" value="Unassembled WGS sequence"/>
</dbReference>
<dbReference type="Gene3D" id="2.40.128.320">
    <property type="entry name" value="Protein HRI1, N-terminal domain"/>
    <property type="match status" value="1"/>
</dbReference>
<organism evidence="7 8">
    <name type="scientific">Glonium stellatum</name>
    <dbReference type="NCBI Taxonomy" id="574774"/>
    <lineage>
        <taxon>Eukaryota</taxon>
        <taxon>Fungi</taxon>
        <taxon>Dikarya</taxon>
        <taxon>Ascomycota</taxon>
        <taxon>Pezizomycotina</taxon>
        <taxon>Dothideomycetes</taxon>
        <taxon>Pleosporomycetidae</taxon>
        <taxon>Gloniales</taxon>
        <taxon>Gloniaceae</taxon>
        <taxon>Glonium</taxon>
    </lineage>
</organism>
<keyword evidence="5" id="KW-0963">Cytoplasm</keyword>